<reference evidence="1" key="1">
    <citation type="journal article" date="2022" name="bioRxiv">
        <title>Sequencing and chromosome-scale assembly of the giantPleurodeles waltlgenome.</title>
        <authorList>
            <person name="Brown T."/>
            <person name="Elewa A."/>
            <person name="Iarovenko S."/>
            <person name="Subramanian E."/>
            <person name="Araus A.J."/>
            <person name="Petzold A."/>
            <person name="Susuki M."/>
            <person name="Suzuki K.-i.T."/>
            <person name="Hayashi T."/>
            <person name="Toyoda A."/>
            <person name="Oliveira C."/>
            <person name="Osipova E."/>
            <person name="Leigh N.D."/>
            <person name="Simon A."/>
            <person name="Yun M.H."/>
        </authorList>
    </citation>
    <scope>NUCLEOTIDE SEQUENCE</scope>
    <source>
        <strain evidence="1">20211129_DDA</strain>
        <tissue evidence="1">Liver</tissue>
    </source>
</reference>
<sequence>MQRVLKQDEETALTCLVMESVESRMMPRLRAWLVGVGAAPRAVGHQEPSQAEGLAPRMRTSVLSEFNFS</sequence>
<organism evidence="1 2">
    <name type="scientific">Pleurodeles waltl</name>
    <name type="common">Iberian ribbed newt</name>
    <dbReference type="NCBI Taxonomy" id="8319"/>
    <lineage>
        <taxon>Eukaryota</taxon>
        <taxon>Metazoa</taxon>
        <taxon>Chordata</taxon>
        <taxon>Craniata</taxon>
        <taxon>Vertebrata</taxon>
        <taxon>Euteleostomi</taxon>
        <taxon>Amphibia</taxon>
        <taxon>Batrachia</taxon>
        <taxon>Caudata</taxon>
        <taxon>Salamandroidea</taxon>
        <taxon>Salamandridae</taxon>
        <taxon>Pleurodelinae</taxon>
        <taxon>Pleurodeles</taxon>
    </lineage>
</organism>
<dbReference type="Proteomes" id="UP001066276">
    <property type="component" value="Chromosome 8"/>
</dbReference>
<proteinExistence type="predicted"/>
<name>A0AAV7P368_PLEWA</name>
<dbReference type="AlphaFoldDB" id="A0AAV7P368"/>
<accession>A0AAV7P368</accession>
<feature type="non-terminal residue" evidence="1">
    <location>
        <position position="1"/>
    </location>
</feature>
<comment type="caution">
    <text evidence="1">The sequence shown here is derived from an EMBL/GenBank/DDBJ whole genome shotgun (WGS) entry which is preliminary data.</text>
</comment>
<gene>
    <name evidence="1" type="ORF">NDU88_008278</name>
</gene>
<feature type="non-terminal residue" evidence="1">
    <location>
        <position position="69"/>
    </location>
</feature>
<evidence type="ECO:0000313" key="2">
    <source>
        <dbReference type="Proteomes" id="UP001066276"/>
    </source>
</evidence>
<dbReference type="EMBL" id="JANPWB010000012">
    <property type="protein sequence ID" value="KAJ1120103.1"/>
    <property type="molecule type" value="Genomic_DNA"/>
</dbReference>
<protein>
    <submittedName>
        <fullName evidence="1">Uncharacterized protein</fullName>
    </submittedName>
</protein>
<keyword evidence="2" id="KW-1185">Reference proteome</keyword>
<evidence type="ECO:0000313" key="1">
    <source>
        <dbReference type="EMBL" id="KAJ1120103.1"/>
    </source>
</evidence>